<dbReference type="STRING" id="946122.A0A0C2SRM6"/>
<keyword evidence="1" id="KW-1133">Transmembrane helix</keyword>
<protein>
    <submittedName>
        <fullName evidence="2">Uncharacterized protein</fullName>
    </submittedName>
</protein>
<sequence>MIILDEQDEHQVKFDSFALETVRYPEKALGRSSSPLPDYEASEAQHQLDIKKLYPPRKKQAGGRILKATFYALAIYVALSAVIALPIILTRRKDEVYISSHPPNPSSFWIDSSSIISPPPSFSSASLIPFSSSMSTDCTSWTKNVGASWTLQATLQQNFSAAESIAIRSNLTDDVFTVTNGVFGNLTVDMNPDPKATETLIKLQATASDHTLLEQTNVCIYSNYSESGLTIYAPGNLSSLQFLSFDVHLLFPRQSSPYVVPELTIYLPQFFQYYAPLSKYVTFNQVSIFGTQSDITCQSIEAPIVGIKNVRAAITGTFNVSLSLILDTIYGAITSNITLVSITQTPTLLLDTGSAPINADIFLTSPSSIPPVPFRGHVKTFAAPIDLFVKTDASTNLPLNLFIVNNGAPTNITLDLLYQGQFDIQSKLAPVSLNNSQPQSQITYDTQSYERLSGCIGNGSRGSTRTLGGGQIEVVSALASVDLNIGPGTP</sequence>
<gene>
    <name evidence="2" type="ORF">M378DRAFT_10542</name>
</gene>
<keyword evidence="1" id="KW-0812">Transmembrane</keyword>
<dbReference type="EMBL" id="KN818239">
    <property type="protein sequence ID" value="KIL65970.1"/>
    <property type="molecule type" value="Genomic_DNA"/>
</dbReference>
<keyword evidence="3" id="KW-1185">Reference proteome</keyword>
<keyword evidence="1" id="KW-0472">Membrane</keyword>
<evidence type="ECO:0000313" key="3">
    <source>
        <dbReference type="Proteomes" id="UP000054549"/>
    </source>
</evidence>
<dbReference type="OrthoDB" id="3233661at2759"/>
<reference evidence="2 3" key="1">
    <citation type="submission" date="2014-04" db="EMBL/GenBank/DDBJ databases">
        <title>Evolutionary Origins and Diversification of the Mycorrhizal Mutualists.</title>
        <authorList>
            <consortium name="DOE Joint Genome Institute"/>
            <consortium name="Mycorrhizal Genomics Consortium"/>
            <person name="Kohler A."/>
            <person name="Kuo A."/>
            <person name="Nagy L.G."/>
            <person name="Floudas D."/>
            <person name="Copeland A."/>
            <person name="Barry K.W."/>
            <person name="Cichocki N."/>
            <person name="Veneault-Fourrey C."/>
            <person name="LaButti K."/>
            <person name="Lindquist E.A."/>
            <person name="Lipzen A."/>
            <person name="Lundell T."/>
            <person name="Morin E."/>
            <person name="Murat C."/>
            <person name="Riley R."/>
            <person name="Ohm R."/>
            <person name="Sun H."/>
            <person name="Tunlid A."/>
            <person name="Henrissat B."/>
            <person name="Grigoriev I.V."/>
            <person name="Hibbett D.S."/>
            <person name="Martin F."/>
        </authorList>
    </citation>
    <scope>NUCLEOTIDE SEQUENCE [LARGE SCALE GENOMIC DNA]</scope>
    <source>
        <strain evidence="2 3">Koide BX008</strain>
    </source>
</reference>
<organism evidence="2 3">
    <name type="scientific">Amanita muscaria (strain Koide BX008)</name>
    <dbReference type="NCBI Taxonomy" id="946122"/>
    <lineage>
        <taxon>Eukaryota</taxon>
        <taxon>Fungi</taxon>
        <taxon>Dikarya</taxon>
        <taxon>Basidiomycota</taxon>
        <taxon>Agaricomycotina</taxon>
        <taxon>Agaricomycetes</taxon>
        <taxon>Agaricomycetidae</taxon>
        <taxon>Agaricales</taxon>
        <taxon>Pluteineae</taxon>
        <taxon>Amanitaceae</taxon>
        <taxon>Amanita</taxon>
    </lineage>
</organism>
<name>A0A0C2SRM6_AMAMK</name>
<proteinExistence type="predicted"/>
<feature type="transmembrane region" description="Helical" evidence="1">
    <location>
        <begin position="68"/>
        <end position="89"/>
    </location>
</feature>
<dbReference type="AlphaFoldDB" id="A0A0C2SRM6"/>
<evidence type="ECO:0000313" key="2">
    <source>
        <dbReference type="EMBL" id="KIL65970.1"/>
    </source>
</evidence>
<evidence type="ECO:0000256" key="1">
    <source>
        <dbReference type="SAM" id="Phobius"/>
    </source>
</evidence>
<dbReference type="InParanoid" id="A0A0C2SRM6"/>
<accession>A0A0C2SRM6</accession>
<dbReference type="HOGENOM" id="CLU_037968_0_0_1"/>
<dbReference type="Proteomes" id="UP000054549">
    <property type="component" value="Unassembled WGS sequence"/>
</dbReference>